<evidence type="ECO:0000313" key="2">
    <source>
        <dbReference type="Proteomes" id="UP001056120"/>
    </source>
</evidence>
<dbReference type="Proteomes" id="UP001056120">
    <property type="component" value="Linkage Group LG11"/>
</dbReference>
<organism evidence="1 2">
    <name type="scientific">Smallanthus sonchifolius</name>
    <dbReference type="NCBI Taxonomy" id="185202"/>
    <lineage>
        <taxon>Eukaryota</taxon>
        <taxon>Viridiplantae</taxon>
        <taxon>Streptophyta</taxon>
        <taxon>Embryophyta</taxon>
        <taxon>Tracheophyta</taxon>
        <taxon>Spermatophyta</taxon>
        <taxon>Magnoliopsida</taxon>
        <taxon>eudicotyledons</taxon>
        <taxon>Gunneridae</taxon>
        <taxon>Pentapetalae</taxon>
        <taxon>asterids</taxon>
        <taxon>campanulids</taxon>
        <taxon>Asterales</taxon>
        <taxon>Asteraceae</taxon>
        <taxon>Asteroideae</taxon>
        <taxon>Heliantheae alliance</taxon>
        <taxon>Millerieae</taxon>
        <taxon>Smallanthus</taxon>
    </lineage>
</organism>
<gene>
    <name evidence="1" type="ORF">L1987_32984</name>
</gene>
<name>A0ACB9HQG9_9ASTR</name>
<protein>
    <submittedName>
        <fullName evidence="1">Uncharacterized protein</fullName>
    </submittedName>
</protein>
<reference evidence="2" key="1">
    <citation type="journal article" date="2022" name="Mol. Ecol. Resour.">
        <title>The genomes of chicory, endive, great burdock and yacon provide insights into Asteraceae palaeo-polyploidization history and plant inulin production.</title>
        <authorList>
            <person name="Fan W."/>
            <person name="Wang S."/>
            <person name="Wang H."/>
            <person name="Wang A."/>
            <person name="Jiang F."/>
            <person name="Liu H."/>
            <person name="Zhao H."/>
            <person name="Xu D."/>
            <person name="Zhang Y."/>
        </authorList>
    </citation>
    <scope>NUCLEOTIDE SEQUENCE [LARGE SCALE GENOMIC DNA]</scope>
    <source>
        <strain evidence="2">cv. Yunnan</strain>
    </source>
</reference>
<dbReference type="EMBL" id="CM042028">
    <property type="protein sequence ID" value="KAI3797721.1"/>
    <property type="molecule type" value="Genomic_DNA"/>
</dbReference>
<proteinExistence type="predicted"/>
<comment type="caution">
    <text evidence="1">The sequence shown here is derived from an EMBL/GenBank/DDBJ whole genome shotgun (WGS) entry which is preliminary data.</text>
</comment>
<sequence>MLALVSMQLGNWVIVNVMMRSVKLVSDEGIAGEGEASGSGDKSRAVVAESPPGGTAPALATPTATPRSVPNSATVGGATDSASDSPVDLEV</sequence>
<evidence type="ECO:0000313" key="1">
    <source>
        <dbReference type="EMBL" id="KAI3797721.1"/>
    </source>
</evidence>
<keyword evidence="2" id="KW-1185">Reference proteome</keyword>
<reference evidence="1 2" key="2">
    <citation type="journal article" date="2022" name="Mol. Ecol. Resour.">
        <title>The genomes of chicory, endive, great burdock and yacon provide insights into Asteraceae paleo-polyploidization history and plant inulin production.</title>
        <authorList>
            <person name="Fan W."/>
            <person name="Wang S."/>
            <person name="Wang H."/>
            <person name="Wang A."/>
            <person name="Jiang F."/>
            <person name="Liu H."/>
            <person name="Zhao H."/>
            <person name="Xu D."/>
            <person name="Zhang Y."/>
        </authorList>
    </citation>
    <scope>NUCLEOTIDE SEQUENCE [LARGE SCALE GENOMIC DNA]</scope>
    <source>
        <strain evidence="2">cv. Yunnan</strain>
        <tissue evidence="1">Leaves</tissue>
    </source>
</reference>
<accession>A0ACB9HQG9</accession>